<evidence type="ECO:0000256" key="5">
    <source>
        <dbReference type="ARBA" id="ARBA00022801"/>
    </source>
</evidence>
<organism evidence="11 12">
    <name type="scientific">Denitrificimonas caeni</name>
    <dbReference type="NCBI Taxonomy" id="521720"/>
    <lineage>
        <taxon>Bacteria</taxon>
        <taxon>Pseudomonadati</taxon>
        <taxon>Pseudomonadota</taxon>
        <taxon>Gammaproteobacteria</taxon>
        <taxon>Pseudomonadales</taxon>
        <taxon>Pseudomonadaceae</taxon>
        <taxon>Denitrificimonas</taxon>
    </lineage>
</organism>
<sequence length="249" mass="26594">MSHELSLKPLDWLTPDWPAPKNVRACVTTRSHGDSAAPFAHFNLGAHVGDCAEQVQANRRYLATALGCQPTWLNQVHGNQVVAANAQQVLSADASVSRDIALASCIMSADCLPVLFTDQAGTCVAAAHAGWRSLAAGVLENTVSAMQVAPQQIMAWLGPAIGAEVFEVGGEVREAFTQQHAAARHAFVASSNAGRWLADLYQLARIRLAACGVQAVYGGGLCTLTDARFYSYRRESVTGRFASLVWLTE</sequence>
<dbReference type="AlphaFoldDB" id="A0AAE9VNA6"/>
<keyword evidence="3" id="KW-0808">Transferase</keyword>
<comment type="similarity">
    <text evidence="2 10">Belongs to the purine nucleoside phosphorylase YfiH/LACC1 family.</text>
</comment>
<dbReference type="SUPFAM" id="SSF64438">
    <property type="entry name" value="CNF1/YfiH-like putative cysteine hydrolases"/>
    <property type="match status" value="1"/>
</dbReference>
<evidence type="ECO:0000256" key="9">
    <source>
        <dbReference type="ARBA" id="ARBA00049893"/>
    </source>
</evidence>
<dbReference type="Gene3D" id="3.60.140.10">
    <property type="entry name" value="CNF1/YfiH-like putative cysteine hydrolases"/>
    <property type="match status" value="1"/>
</dbReference>
<evidence type="ECO:0000313" key="11">
    <source>
        <dbReference type="EMBL" id="WBE25266.1"/>
    </source>
</evidence>
<dbReference type="InterPro" id="IPR011324">
    <property type="entry name" value="Cytotoxic_necrot_fac-like_cat"/>
</dbReference>
<comment type="catalytic activity">
    <reaction evidence="9">
        <text>S-methyl-5'-thioadenosine + phosphate = 5-(methylsulfanyl)-alpha-D-ribose 1-phosphate + adenine</text>
        <dbReference type="Rhea" id="RHEA:11852"/>
        <dbReference type="ChEBI" id="CHEBI:16708"/>
        <dbReference type="ChEBI" id="CHEBI:17509"/>
        <dbReference type="ChEBI" id="CHEBI:43474"/>
        <dbReference type="ChEBI" id="CHEBI:58533"/>
        <dbReference type="EC" id="2.4.2.28"/>
    </reaction>
    <physiologicalReaction direction="left-to-right" evidence="9">
        <dbReference type="Rhea" id="RHEA:11853"/>
    </physiologicalReaction>
</comment>
<name>A0AAE9VNA6_9GAMM</name>
<evidence type="ECO:0000256" key="3">
    <source>
        <dbReference type="ARBA" id="ARBA00022679"/>
    </source>
</evidence>
<dbReference type="Pfam" id="PF02578">
    <property type="entry name" value="Cu-oxidase_4"/>
    <property type="match status" value="1"/>
</dbReference>
<dbReference type="GO" id="GO:0005507">
    <property type="term" value="F:copper ion binding"/>
    <property type="evidence" value="ECO:0007669"/>
    <property type="project" value="TreeGrafter"/>
</dbReference>
<proteinExistence type="inferred from homology"/>
<comment type="catalytic activity">
    <reaction evidence="1">
        <text>inosine + phosphate = alpha-D-ribose 1-phosphate + hypoxanthine</text>
        <dbReference type="Rhea" id="RHEA:27646"/>
        <dbReference type="ChEBI" id="CHEBI:17368"/>
        <dbReference type="ChEBI" id="CHEBI:17596"/>
        <dbReference type="ChEBI" id="CHEBI:43474"/>
        <dbReference type="ChEBI" id="CHEBI:57720"/>
        <dbReference type="EC" id="2.4.2.1"/>
    </reaction>
    <physiologicalReaction direction="left-to-right" evidence="1">
        <dbReference type="Rhea" id="RHEA:27647"/>
    </physiologicalReaction>
</comment>
<evidence type="ECO:0000256" key="7">
    <source>
        <dbReference type="ARBA" id="ARBA00047989"/>
    </source>
</evidence>
<protein>
    <recommendedName>
        <fullName evidence="10">Purine nucleoside phosphorylase</fullName>
    </recommendedName>
</protein>
<evidence type="ECO:0000256" key="1">
    <source>
        <dbReference type="ARBA" id="ARBA00000553"/>
    </source>
</evidence>
<evidence type="ECO:0000256" key="10">
    <source>
        <dbReference type="RuleBase" id="RU361274"/>
    </source>
</evidence>
<evidence type="ECO:0000256" key="4">
    <source>
        <dbReference type="ARBA" id="ARBA00022723"/>
    </source>
</evidence>
<dbReference type="RefSeq" id="WP_269818211.1">
    <property type="nucleotide sequence ID" value="NZ_CP114976.1"/>
</dbReference>
<keyword evidence="6" id="KW-0862">Zinc</keyword>
<dbReference type="PANTHER" id="PTHR30616:SF2">
    <property type="entry name" value="PURINE NUCLEOSIDE PHOSPHORYLASE LACC1"/>
    <property type="match status" value="1"/>
</dbReference>
<dbReference type="GO" id="GO:0016787">
    <property type="term" value="F:hydrolase activity"/>
    <property type="evidence" value="ECO:0007669"/>
    <property type="project" value="UniProtKB-KW"/>
</dbReference>
<comment type="catalytic activity">
    <reaction evidence="8">
        <text>adenosine + phosphate = alpha-D-ribose 1-phosphate + adenine</text>
        <dbReference type="Rhea" id="RHEA:27642"/>
        <dbReference type="ChEBI" id="CHEBI:16335"/>
        <dbReference type="ChEBI" id="CHEBI:16708"/>
        <dbReference type="ChEBI" id="CHEBI:43474"/>
        <dbReference type="ChEBI" id="CHEBI:57720"/>
        <dbReference type="EC" id="2.4.2.1"/>
    </reaction>
    <physiologicalReaction direction="left-to-right" evidence="8">
        <dbReference type="Rhea" id="RHEA:27643"/>
    </physiologicalReaction>
</comment>
<keyword evidence="12" id="KW-1185">Reference proteome</keyword>
<evidence type="ECO:0000256" key="2">
    <source>
        <dbReference type="ARBA" id="ARBA00007353"/>
    </source>
</evidence>
<gene>
    <name evidence="11" type="primary">pgeF</name>
    <name evidence="11" type="ORF">O6P33_13120</name>
</gene>
<comment type="catalytic activity">
    <reaction evidence="7">
        <text>adenosine + H2O + H(+) = inosine + NH4(+)</text>
        <dbReference type="Rhea" id="RHEA:24408"/>
        <dbReference type="ChEBI" id="CHEBI:15377"/>
        <dbReference type="ChEBI" id="CHEBI:15378"/>
        <dbReference type="ChEBI" id="CHEBI:16335"/>
        <dbReference type="ChEBI" id="CHEBI:17596"/>
        <dbReference type="ChEBI" id="CHEBI:28938"/>
        <dbReference type="EC" id="3.5.4.4"/>
    </reaction>
    <physiologicalReaction direction="left-to-right" evidence="7">
        <dbReference type="Rhea" id="RHEA:24409"/>
    </physiologicalReaction>
</comment>
<dbReference type="PANTHER" id="PTHR30616">
    <property type="entry name" value="UNCHARACTERIZED PROTEIN YFIH"/>
    <property type="match status" value="1"/>
</dbReference>
<accession>A0AAE9VNA6</accession>
<keyword evidence="4" id="KW-0479">Metal-binding</keyword>
<dbReference type="EMBL" id="CP114976">
    <property type="protein sequence ID" value="WBE25266.1"/>
    <property type="molecule type" value="Genomic_DNA"/>
</dbReference>
<dbReference type="KEGG" id="dce:O6P33_13120"/>
<keyword evidence="5" id="KW-0378">Hydrolase</keyword>
<dbReference type="CDD" id="cd16833">
    <property type="entry name" value="YfiH"/>
    <property type="match status" value="1"/>
</dbReference>
<evidence type="ECO:0000256" key="6">
    <source>
        <dbReference type="ARBA" id="ARBA00022833"/>
    </source>
</evidence>
<dbReference type="Proteomes" id="UP001212189">
    <property type="component" value="Chromosome"/>
</dbReference>
<dbReference type="InterPro" id="IPR038371">
    <property type="entry name" value="Cu_polyphenol_OxRdtase_sf"/>
</dbReference>
<dbReference type="NCBIfam" id="TIGR00726">
    <property type="entry name" value="peptidoglycan editing factor PgeF"/>
    <property type="match status" value="1"/>
</dbReference>
<dbReference type="GO" id="GO:0017061">
    <property type="term" value="F:S-methyl-5-thioadenosine phosphorylase activity"/>
    <property type="evidence" value="ECO:0007669"/>
    <property type="project" value="UniProtKB-EC"/>
</dbReference>
<evidence type="ECO:0000313" key="12">
    <source>
        <dbReference type="Proteomes" id="UP001212189"/>
    </source>
</evidence>
<evidence type="ECO:0000256" key="8">
    <source>
        <dbReference type="ARBA" id="ARBA00048968"/>
    </source>
</evidence>
<reference evidence="11 12" key="1">
    <citation type="submission" date="2022-12" db="EMBL/GenBank/DDBJ databases">
        <title>Coexistence and Characterization of a Novel Tigecycline Resistance gene tet(X) variant and blaNDM-1 in a Pseudomonas caeni Isolate of Chicken Origin.</title>
        <authorList>
            <person name="Lu X."/>
            <person name="Zhang L."/>
            <person name="Li R."/>
            <person name="Wang Z."/>
        </authorList>
    </citation>
    <scope>NUCLEOTIDE SEQUENCE [LARGE SCALE GENOMIC DNA]</scope>
    <source>
        <strain evidence="11 12">CE14</strain>
    </source>
</reference>
<dbReference type="InterPro" id="IPR003730">
    <property type="entry name" value="Cu_polyphenol_OxRdtase"/>
</dbReference>